<sequence length="675" mass="76158">QKLTYIAPVIFDGECMAELLEEVLEEGAKEWEHALVGFLVGKKIPFRSLHSALNKKWSDAGKFSIHTAENGIFVFKCESVEVRNWILDSGPWDVWGVHLALRLWERDLPPISSGFTKITVWVKLMNIPMEYSTTKGLSHLASVLGTPLHMDPDTEAKQMISFARIYVEMNADRPFPDVIKSKRRSGAIVEVKVEYSWKPPVCERCKVFDHSMRACPIRPLTILVSPESKSTPDAEGWVAVIGKGKEKLGEVVAPLGPPLKPAMKNQGNYVPPRNIEVPKTPVKERNAIVETPMTASPGTNPLALKIKNIEKQLQMDPIPGLPRCVGGPNSGGSSVEMELEILLTLAGIEHASKHAQTSISDLSRAPTMPEPSTRAQRPSSTVPYPRGLNDPIKQREVKSLILENNIAFMGLLETRVRAGNKDRVSKGLPSGWKSVTNHVHSLLGRIWVLWNPISVQFTMIDISPQAIHGSLIIGKTVFYVSFMYGSCDYREMRNLWENLIHHLSYFSSRPWVILGDFNVSRFPREHSGDKPLFSKAMVEFDQCIRKCEVEDLRKIGHLFSCSNKRTGAEVVAKKIDRDMGTWFWFKECSDFQAHFPPLGISDHLPCILPFQRPNFPGVRPFKYLNVWASHPSFLSVVEEVWSRCVEGSPMEVVCQKLRLLKPTLKELHRTYFKDL</sequence>
<dbReference type="EMBL" id="BDDD01010629">
    <property type="protein sequence ID" value="GAV92595.1"/>
    <property type="molecule type" value="Genomic_DNA"/>
</dbReference>
<feature type="domain" description="DUF4283" evidence="2">
    <location>
        <begin position="28"/>
        <end position="107"/>
    </location>
</feature>
<feature type="non-terminal residue" evidence="3">
    <location>
        <position position="675"/>
    </location>
</feature>
<dbReference type="Pfam" id="PF14111">
    <property type="entry name" value="DUF4283"/>
    <property type="match status" value="1"/>
</dbReference>
<dbReference type="SUPFAM" id="SSF56219">
    <property type="entry name" value="DNase I-like"/>
    <property type="match status" value="1"/>
</dbReference>
<dbReference type="PANTHER" id="PTHR31286">
    <property type="entry name" value="GLYCINE-RICH CELL WALL STRUCTURAL PROTEIN 1.8-LIKE"/>
    <property type="match status" value="1"/>
</dbReference>
<evidence type="ECO:0000313" key="3">
    <source>
        <dbReference type="EMBL" id="GAV92595.1"/>
    </source>
</evidence>
<dbReference type="InterPro" id="IPR040256">
    <property type="entry name" value="At4g02000-like"/>
</dbReference>
<gene>
    <name evidence="3" type="ORF">CFOL_v3_35973</name>
</gene>
<feature type="region of interest" description="Disordered" evidence="1">
    <location>
        <begin position="356"/>
        <end position="388"/>
    </location>
</feature>
<dbReference type="InterPro" id="IPR036691">
    <property type="entry name" value="Endo/exonu/phosph_ase_sf"/>
</dbReference>
<dbReference type="InParanoid" id="A0A1Q3DJL9"/>
<reference evidence="4" key="1">
    <citation type="submission" date="2016-04" db="EMBL/GenBank/DDBJ databases">
        <title>Cephalotus genome sequencing.</title>
        <authorList>
            <person name="Fukushima K."/>
            <person name="Hasebe M."/>
            <person name="Fang X."/>
        </authorList>
    </citation>
    <scope>NUCLEOTIDE SEQUENCE [LARGE SCALE GENOMIC DNA]</scope>
    <source>
        <strain evidence="4">cv. St1</strain>
    </source>
</reference>
<dbReference type="STRING" id="3775.A0A1Q3DJL9"/>
<dbReference type="OrthoDB" id="1748181at2759"/>
<accession>A0A1Q3DJL9</accession>
<keyword evidence="4" id="KW-1185">Reference proteome</keyword>
<dbReference type="AlphaFoldDB" id="A0A1Q3DJL9"/>
<organism evidence="3 4">
    <name type="scientific">Cephalotus follicularis</name>
    <name type="common">Albany pitcher plant</name>
    <dbReference type="NCBI Taxonomy" id="3775"/>
    <lineage>
        <taxon>Eukaryota</taxon>
        <taxon>Viridiplantae</taxon>
        <taxon>Streptophyta</taxon>
        <taxon>Embryophyta</taxon>
        <taxon>Tracheophyta</taxon>
        <taxon>Spermatophyta</taxon>
        <taxon>Magnoliopsida</taxon>
        <taxon>eudicotyledons</taxon>
        <taxon>Gunneridae</taxon>
        <taxon>Pentapetalae</taxon>
        <taxon>rosids</taxon>
        <taxon>fabids</taxon>
        <taxon>Oxalidales</taxon>
        <taxon>Cephalotaceae</taxon>
        <taxon>Cephalotus</taxon>
    </lineage>
</organism>
<comment type="caution">
    <text evidence="3">The sequence shown here is derived from an EMBL/GenBank/DDBJ whole genome shotgun (WGS) entry which is preliminary data.</text>
</comment>
<evidence type="ECO:0000259" key="2">
    <source>
        <dbReference type="Pfam" id="PF14111"/>
    </source>
</evidence>
<name>A0A1Q3DJL9_CEPFO</name>
<feature type="compositionally biased region" description="Polar residues" evidence="1">
    <location>
        <begin position="373"/>
        <end position="382"/>
    </location>
</feature>
<evidence type="ECO:0000313" key="4">
    <source>
        <dbReference type="Proteomes" id="UP000187406"/>
    </source>
</evidence>
<dbReference type="InterPro" id="IPR025558">
    <property type="entry name" value="DUF4283"/>
</dbReference>
<feature type="non-terminal residue" evidence="3">
    <location>
        <position position="1"/>
    </location>
</feature>
<dbReference type="Proteomes" id="UP000187406">
    <property type="component" value="Unassembled WGS sequence"/>
</dbReference>
<dbReference type="Gene3D" id="3.60.10.10">
    <property type="entry name" value="Endonuclease/exonuclease/phosphatase"/>
    <property type="match status" value="1"/>
</dbReference>
<proteinExistence type="predicted"/>
<dbReference type="PANTHER" id="PTHR31286:SF165">
    <property type="entry name" value="DUF4283 DOMAIN-CONTAINING PROTEIN"/>
    <property type="match status" value="1"/>
</dbReference>
<protein>
    <submittedName>
        <fullName evidence="3">Exo_endo_phos domain-containing protein/DUF4283 domain-containing protein/zf-CCHC_4 domain-containing protein</fullName>
    </submittedName>
</protein>
<evidence type="ECO:0000256" key="1">
    <source>
        <dbReference type="SAM" id="MobiDB-lite"/>
    </source>
</evidence>